<dbReference type="GO" id="GO:0016740">
    <property type="term" value="F:transferase activity"/>
    <property type="evidence" value="ECO:0007669"/>
    <property type="project" value="UniProtKB-KW"/>
</dbReference>
<keyword evidence="1 6" id="KW-0808">Transferase</keyword>
<evidence type="ECO:0000256" key="2">
    <source>
        <dbReference type="ARBA" id="ARBA00022737"/>
    </source>
</evidence>
<dbReference type="InterPro" id="IPR041561">
    <property type="entry name" value="PglD_N"/>
</dbReference>
<dbReference type="CDD" id="cd03360">
    <property type="entry name" value="LbH_AT_putative"/>
    <property type="match status" value="1"/>
</dbReference>
<dbReference type="InterPro" id="IPR020019">
    <property type="entry name" value="AcTrfase_PglD-like"/>
</dbReference>
<dbReference type="Pfam" id="PF17836">
    <property type="entry name" value="PglD_N"/>
    <property type="match status" value="1"/>
</dbReference>
<gene>
    <name evidence="6" type="ORF">LMUR_12889</name>
</gene>
<evidence type="ECO:0000313" key="6">
    <source>
        <dbReference type="EMBL" id="EUJ26541.1"/>
    </source>
</evidence>
<dbReference type="EMBL" id="AODG01000016">
    <property type="protein sequence ID" value="EUJ26541.1"/>
    <property type="molecule type" value="Genomic_DNA"/>
</dbReference>
<feature type="active site" description="Proton acceptor" evidence="3">
    <location>
        <position position="136"/>
    </location>
</feature>
<feature type="site" description="Increases basicity of active site His" evidence="3">
    <location>
        <position position="137"/>
    </location>
</feature>
<keyword evidence="2" id="KW-0677">Repeat</keyword>
<dbReference type="PROSITE" id="PS00101">
    <property type="entry name" value="HEXAPEP_TRANSFERASES"/>
    <property type="match status" value="1"/>
</dbReference>
<feature type="domain" description="PglD N-terminal" evidence="5">
    <location>
        <begin position="3"/>
        <end position="81"/>
    </location>
</feature>
<dbReference type="NCBIfam" id="TIGR03570">
    <property type="entry name" value="NeuD_NnaD"/>
    <property type="match status" value="1"/>
</dbReference>
<name>A0A829R4U0_LISGR</name>
<feature type="binding site" evidence="4">
    <location>
        <position position="145"/>
    </location>
    <ligand>
        <name>acetyl-CoA</name>
        <dbReference type="ChEBI" id="CHEBI:57288"/>
    </ligand>
</feature>
<organism evidence="6 7">
    <name type="scientific">Listeria grayi FSL F6-1183</name>
    <dbReference type="NCBI Taxonomy" id="1265827"/>
    <lineage>
        <taxon>Bacteria</taxon>
        <taxon>Bacillati</taxon>
        <taxon>Bacillota</taxon>
        <taxon>Bacilli</taxon>
        <taxon>Bacillales</taxon>
        <taxon>Listeriaceae</taxon>
        <taxon>Listeria</taxon>
    </lineage>
</organism>
<accession>A0A829R4U0</accession>
<evidence type="ECO:0000256" key="4">
    <source>
        <dbReference type="PIRSR" id="PIRSR620019-2"/>
    </source>
</evidence>
<dbReference type="Proteomes" id="UP000019251">
    <property type="component" value="Unassembled WGS sequence"/>
</dbReference>
<dbReference type="InterPro" id="IPR018357">
    <property type="entry name" value="Hexapep_transf_CS"/>
</dbReference>
<evidence type="ECO:0000259" key="5">
    <source>
        <dbReference type="Pfam" id="PF17836"/>
    </source>
</evidence>
<evidence type="ECO:0000256" key="3">
    <source>
        <dbReference type="PIRSR" id="PIRSR620019-1"/>
    </source>
</evidence>
<evidence type="ECO:0000256" key="1">
    <source>
        <dbReference type="ARBA" id="ARBA00022679"/>
    </source>
</evidence>
<dbReference type="PANTHER" id="PTHR43300">
    <property type="entry name" value="ACETYLTRANSFERASE"/>
    <property type="match status" value="1"/>
</dbReference>
<proteinExistence type="predicted"/>
<dbReference type="AlphaFoldDB" id="A0A829R4U0"/>
<sequence length="208" mass="22559">MKNLILIADGGHSKVIQSIVNNFSDYVITEIWDQKYKTPFQKNNILYKNIDRSSSQLTDKTTYFFIAVGDNHLRKQIVEQLNCDPHKFATLKHPTAVIDPGIHLSPGCIIMPGAIIQHGAYIGAHTIINTNAVIEHDCVINDYVHIAPSSTLTGGCKVGYSTLIGASSVLIPQIVVGDDVVVGAGSVVTKNIESHQKAFGNPAKVVNN</sequence>
<dbReference type="PANTHER" id="PTHR43300:SF7">
    <property type="entry name" value="UDP-N-ACETYLBACILLOSAMINE N-ACETYLTRANSFERASE"/>
    <property type="match status" value="1"/>
</dbReference>
<evidence type="ECO:0000313" key="7">
    <source>
        <dbReference type="Proteomes" id="UP000019251"/>
    </source>
</evidence>
<feature type="binding site" evidence="4">
    <location>
        <position position="69"/>
    </location>
    <ligand>
        <name>substrate</name>
    </ligand>
</feature>
<dbReference type="RefSeq" id="WP_036107682.1">
    <property type="nucleotide sequence ID" value="NZ_AODG01000016.1"/>
</dbReference>
<reference evidence="6 7" key="1">
    <citation type="submission" date="2012-12" db="EMBL/GenBank/DDBJ databases">
        <title>Novel taxa of Listeriaceae from agricultural environments in the United States.</title>
        <authorList>
            <person name="den Bakker H.C."/>
            <person name="Allred A."/>
            <person name="Warchocki S."/>
            <person name="Wright E.M."/>
            <person name="Burrell A."/>
            <person name="Nightingale K.K."/>
            <person name="Kephart D."/>
            <person name="Wiedmann M."/>
        </authorList>
    </citation>
    <scope>NUCLEOTIDE SEQUENCE [LARGE SCALE GENOMIC DNA]</scope>
    <source>
        <strain evidence="6 7">FSL F6-1183</strain>
    </source>
</reference>
<dbReference type="InterPro" id="IPR001451">
    <property type="entry name" value="Hexapep"/>
</dbReference>
<dbReference type="InterPro" id="IPR011004">
    <property type="entry name" value="Trimer_LpxA-like_sf"/>
</dbReference>
<dbReference type="Gene3D" id="2.160.10.10">
    <property type="entry name" value="Hexapeptide repeat proteins"/>
    <property type="match status" value="1"/>
</dbReference>
<dbReference type="Gene3D" id="3.40.50.20">
    <property type="match status" value="1"/>
</dbReference>
<dbReference type="InterPro" id="IPR050179">
    <property type="entry name" value="Trans_hexapeptide_repeat"/>
</dbReference>
<protein>
    <submittedName>
        <fullName evidence="6">Acetyltransferase EpsM</fullName>
    </submittedName>
</protein>
<dbReference type="SUPFAM" id="SSF51161">
    <property type="entry name" value="Trimeric LpxA-like enzymes"/>
    <property type="match status" value="1"/>
</dbReference>
<dbReference type="Pfam" id="PF00132">
    <property type="entry name" value="Hexapep"/>
    <property type="match status" value="2"/>
</dbReference>
<comment type="caution">
    <text evidence="6">The sequence shown here is derived from an EMBL/GenBank/DDBJ whole genome shotgun (WGS) entry which is preliminary data.</text>
</comment>